<gene>
    <name evidence="2" type="primary">QflA-11381</name>
    <name evidence="2" type="ORF">g.7010</name>
</gene>
<dbReference type="PANTHER" id="PTHR12832:SF11">
    <property type="entry name" value="LD23868P"/>
    <property type="match status" value="1"/>
</dbReference>
<dbReference type="Pfam" id="PF05794">
    <property type="entry name" value="Tcp11"/>
    <property type="match status" value="1"/>
</dbReference>
<reference evidence="2" key="1">
    <citation type="submission" date="2015-07" db="EMBL/GenBank/DDBJ databases">
        <title>Transcriptome Assembly of Anthurium amnicola.</title>
        <authorList>
            <person name="Suzuki J."/>
        </authorList>
    </citation>
    <scope>NUCLEOTIDE SEQUENCE</scope>
</reference>
<organism evidence="2">
    <name type="scientific">Anthurium amnicola</name>
    <dbReference type="NCBI Taxonomy" id="1678845"/>
    <lineage>
        <taxon>Eukaryota</taxon>
        <taxon>Viridiplantae</taxon>
        <taxon>Streptophyta</taxon>
        <taxon>Embryophyta</taxon>
        <taxon>Tracheophyta</taxon>
        <taxon>Spermatophyta</taxon>
        <taxon>Magnoliopsida</taxon>
        <taxon>Liliopsida</taxon>
        <taxon>Araceae</taxon>
        <taxon>Pothoideae</taxon>
        <taxon>Potheae</taxon>
        <taxon>Anthurium</taxon>
    </lineage>
</organism>
<dbReference type="EMBL" id="GDJX01010117">
    <property type="protein sequence ID" value="JAT57819.1"/>
    <property type="molecule type" value="Transcribed_RNA"/>
</dbReference>
<dbReference type="PANTHER" id="PTHR12832">
    <property type="entry name" value="TESTIS-SPECIFIC PROTEIN PBS13 T-COMPLEX 11"/>
    <property type="match status" value="1"/>
</dbReference>
<proteinExistence type="inferred from homology"/>
<accession>A0A1D1YT71</accession>
<comment type="similarity">
    <text evidence="1">Belongs to the TCP11 family.</text>
</comment>
<protein>
    <submittedName>
        <fullName evidence="2">Uncharacterized protein C11orf87</fullName>
    </submittedName>
</protein>
<evidence type="ECO:0000313" key="2">
    <source>
        <dbReference type="EMBL" id="JAT57819.1"/>
    </source>
</evidence>
<dbReference type="GO" id="GO:0007165">
    <property type="term" value="P:signal transduction"/>
    <property type="evidence" value="ECO:0007669"/>
    <property type="project" value="TreeGrafter"/>
</dbReference>
<sequence>MLVLRQTLLSDNLASPRATDVENAALCAAKHLTELLAQEPDLGIKEVVEALIGSSSEDKLQARREVMTRVLSKSLQAGDAVFTRVSRAVYLAARGVVLGGSGTAGRKMAELALQPVGGTALLDQVVEMADVLIVMAVTSVQIHRAWYECLLEA</sequence>
<dbReference type="InterPro" id="IPR008862">
    <property type="entry name" value="Tcp11"/>
</dbReference>
<dbReference type="AlphaFoldDB" id="A0A1D1YT71"/>
<evidence type="ECO:0000256" key="1">
    <source>
        <dbReference type="ARBA" id="ARBA00010954"/>
    </source>
</evidence>
<name>A0A1D1YT71_9ARAE</name>